<proteinExistence type="predicted"/>
<evidence type="ECO:0000313" key="6">
    <source>
        <dbReference type="Proteomes" id="UP000501107"/>
    </source>
</evidence>
<sequence>MGRYPTITIIKELDNSEYTIYSFGPTIDICEQYPEMYERWRFKILKDKTTFEEGYVLLDDLPKEDFQLFYKCAFKIYKQVDEHGGMENIKNIDLPNQISFII</sequence>
<reference evidence="2 6" key="3">
    <citation type="submission" date="2020-05" db="EMBL/GenBank/DDBJ databases">
        <title>FDA dAtabase for Regulatory Grade micrObial Sequences (FDA-ARGOS): Supporting development and validation of Infectious Disease Dx tests.</title>
        <authorList>
            <person name="Nelson B."/>
            <person name="Plummer A."/>
            <person name="Tallon L."/>
            <person name="Sadzewicz L."/>
            <person name="Zhao X."/>
            <person name="Vavikolanu K."/>
            <person name="Mehta A."/>
            <person name="Aluvathingal J."/>
            <person name="Nadendla S."/>
            <person name="Myers T."/>
            <person name="Yan Y."/>
            <person name="Sichtig H."/>
        </authorList>
    </citation>
    <scope>NUCLEOTIDE SEQUENCE [LARGE SCALE GENOMIC DNA]</scope>
    <source>
        <strain evidence="2 6">FDAARGOS_795</strain>
    </source>
</reference>
<dbReference type="RefSeq" id="WP_000534160.1">
    <property type="nucleotide sequence ID" value="NZ_CP009335.1"/>
</dbReference>
<evidence type="ECO:0000313" key="2">
    <source>
        <dbReference type="EMBL" id="QKH23388.1"/>
    </source>
</evidence>
<dbReference type="KEGG" id="btw:BF38_4873"/>
<dbReference type="Proteomes" id="UP000297630">
    <property type="component" value="Unassembled WGS sequence"/>
</dbReference>
<reference evidence="3 5" key="2">
    <citation type="submission" date="2019-01" db="EMBL/GenBank/DDBJ databases">
        <title>Draft genome sequence of Bacillus sp. DPC6431.</title>
        <authorList>
            <person name="Arbulu S."/>
            <person name="Murphy K."/>
            <person name="O'Sullivan O."/>
            <person name="Rea M.C."/>
            <person name="Hill C."/>
            <person name="Ross R.P."/>
        </authorList>
    </citation>
    <scope>NUCLEOTIDE SEQUENCE [LARGE SCALE GENOMIC DNA]</scope>
    <source>
        <strain evidence="3 5">DPC6431</strain>
    </source>
</reference>
<organism evidence="3 5">
    <name type="scientific">Bacillus thuringiensis</name>
    <dbReference type="NCBI Taxonomy" id="1428"/>
    <lineage>
        <taxon>Bacteria</taxon>
        <taxon>Bacillati</taxon>
        <taxon>Bacillota</taxon>
        <taxon>Bacilli</taxon>
        <taxon>Bacillales</taxon>
        <taxon>Bacillaceae</taxon>
        <taxon>Bacillus</taxon>
        <taxon>Bacillus cereus group</taxon>
    </lineage>
</organism>
<evidence type="ECO:0000313" key="1">
    <source>
        <dbReference type="EMBL" id="AJG76067.1"/>
    </source>
</evidence>
<accession>A0A0B5NRM2</accession>
<gene>
    <name evidence="1" type="ORF">BF38_4873</name>
    <name evidence="3" type="ORF">EQ803_10905</name>
    <name evidence="2" type="ORF">FOC89_05085</name>
</gene>
<evidence type="ECO:0000313" key="3">
    <source>
        <dbReference type="EMBL" id="TFF46565.1"/>
    </source>
</evidence>
<dbReference type="EMBL" id="SCLP01000004">
    <property type="protein sequence ID" value="TFF46565.1"/>
    <property type="molecule type" value="Genomic_DNA"/>
</dbReference>
<dbReference type="EMBL" id="CP053980">
    <property type="protein sequence ID" value="QKH23388.1"/>
    <property type="molecule type" value="Genomic_DNA"/>
</dbReference>
<dbReference type="AlphaFoldDB" id="A0A0B5NRM2"/>
<protein>
    <submittedName>
        <fullName evidence="3">Uncharacterized protein</fullName>
    </submittedName>
</protein>
<dbReference type="Proteomes" id="UP000031876">
    <property type="component" value="Chromosome"/>
</dbReference>
<evidence type="ECO:0000313" key="5">
    <source>
        <dbReference type="Proteomes" id="UP000297630"/>
    </source>
</evidence>
<dbReference type="Proteomes" id="UP000501107">
    <property type="component" value="Chromosome"/>
</dbReference>
<dbReference type="EMBL" id="CP009335">
    <property type="protein sequence ID" value="AJG76067.1"/>
    <property type="molecule type" value="Genomic_DNA"/>
</dbReference>
<reference evidence="1 4" key="1">
    <citation type="journal article" date="2015" name="Genome Announc.">
        <title>Complete genome sequences for 35 biothreat assay-relevant bacillus species.</title>
        <authorList>
            <person name="Johnson S.L."/>
            <person name="Daligault H.E."/>
            <person name="Davenport K.W."/>
            <person name="Jaissle J."/>
            <person name="Frey K.G."/>
            <person name="Ladner J.T."/>
            <person name="Broomall S.M."/>
            <person name="Bishop-Lilly K.A."/>
            <person name="Bruce D.C."/>
            <person name="Gibbons H.S."/>
            <person name="Coyne S.R."/>
            <person name="Lo C.C."/>
            <person name="Meincke L."/>
            <person name="Munk A.C."/>
            <person name="Koroleva G.I."/>
            <person name="Rosenzweig C.N."/>
            <person name="Palacios G.F."/>
            <person name="Redden C.L."/>
            <person name="Minogue T.D."/>
            <person name="Chain P.S."/>
        </authorList>
    </citation>
    <scope>NUCLEOTIDE SEQUENCE [LARGE SCALE GENOMIC DNA]</scope>
    <source>
        <strain evidence="1 4">HD1011</strain>
    </source>
</reference>
<evidence type="ECO:0000313" key="4">
    <source>
        <dbReference type="Proteomes" id="UP000031876"/>
    </source>
</evidence>
<name>A0A0B5NRM2_BACTU</name>